<feature type="transmembrane region" description="Helical" evidence="1">
    <location>
        <begin position="106"/>
        <end position="129"/>
    </location>
</feature>
<evidence type="ECO:0000256" key="1">
    <source>
        <dbReference type="SAM" id="Phobius"/>
    </source>
</evidence>
<protein>
    <submittedName>
        <fullName evidence="2">Uncharacterized protein</fullName>
    </submittedName>
</protein>
<feature type="transmembrane region" description="Helical" evidence="1">
    <location>
        <begin position="202"/>
        <end position="222"/>
    </location>
</feature>
<keyword evidence="1" id="KW-0472">Membrane</keyword>
<keyword evidence="3" id="KW-1185">Reference proteome</keyword>
<evidence type="ECO:0000313" key="3">
    <source>
        <dbReference type="Proteomes" id="UP000246740"/>
    </source>
</evidence>
<dbReference type="OrthoDB" id="3357787at2759"/>
<dbReference type="InParanoid" id="A0A317XW81"/>
<proteinExistence type="predicted"/>
<dbReference type="AlphaFoldDB" id="A0A317XW81"/>
<feature type="transmembrane region" description="Helical" evidence="1">
    <location>
        <begin position="48"/>
        <end position="67"/>
    </location>
</feature>
<gene>
    <name evidence="2" type="ORF">BCV70DRAFT_229006</name>
</gene>
<keyword evidence="1" id="KW-1133">Transmembrane helix</keyword>
<evidence type="ECO:0000313" key="2">
    <source>
        <dbReference type="EMBL" id="PWZ02514.1"/>
    </source>
</evidence>
<dbReference type="EMBL" id="KZ819188">
    <property type="protein sequence ID" value="PWZ02514.1"/>
    <property type="molecule type" value="Genomic_DNA"/>
</dbReference>
<organism evidence="2 3">
    <name type="scientific">Testicularia cyperi</name>
    <dbReference type="NCBI Taxonomy" id="1882483"/>
    <lineage>
        <taxon>Eukaryota</taxon>
        <taxon>Fungi</taxon>
        <taxon>Dikarya</taxon>
        <taxon>Basidiomycota</taxon>
        <taxon>Ustilaginomycotina</taxon>
        <taxon>Ustilaginomycetes</taxon>
        <taxon>Ustilaginales</taxon>
        <taxon>Anthracoideaceae</taxon>
        <taxon>Testicularia</taxon>
    </lineage>
</organism>
<accession>A0A317XW81</accession>
<name>A0A317XW81_9BASI</name>
<reference evidence="2 3" key="1">
    <citation type="journal article" date="2018" name="Mol. Biol. Evol.">
        <title>Broad Genomic Sampling Reveals a Smut Pathogenic Ancestry of the Fungal Clade Ustilaginomycotina.</title>
        <authorList>
            <person name="Kijpornyongpan T."/>
            <person name="Mondo S.J."/>
            <person name="Barry K."/>
            <person name="Sandor L."/>
            <person name="Lee J."/>
            <person name="Lipzen A."/>
            <person name="Pangilinan J."/>
            <person name="LaButti K."/>
            <person name="Hainaut M."/>
            <person name="Henrissat B."/>
            <person name="Grigoriev I.V."/>
            <person name="Spatafora J.W."/>
            <person name="Aime M.C."/>
        </authorList>
    </citation>
    <scope>NUCLEOTIDE SEQUENCE [LARGE SCALE GENOMIC DNA]</scope>
    <source>
        <strain evidence="2 3">MCA 3645</strain>
    </source>
</reference>
<dbReference type="Proteomes" id="UP000246740">
    <property type="component" value="Unassembled WGS sequence"/>
</dbReference>
<feature type="transmembrane region" description="Helical" evidence="1">
    <location>
        <begin position="228"/>
        <end position="248"/>
    </location>
</feature>
<sequence length="268" mass="29549">MTSNLSSRHRGANEELLKRYDDLDQPLATEEQEKIIAELKAKNDSSNYVYRALVLIMISLVLVLYLTPIPSYIKGTHPENHLVLFHHGVHVVGTEEHLTYLPAFPIYLIFFGIQGYCLYLAGVEVLALMGHASLASKLKGQSSPAVYQSHPFGTAPSWIVPLLSDLRYTTGNKVNLHERADQPAAISSDSKAVSDALSSPRLLYLWAVFIASLPLPLLVFGAGNFSNAGWFAFTSGVLGVNLAIETWIRRSEKDLLGLDGLKYDHKSA</sequence>
<keyword evidence="1" id="KW-0812">Transmembrane</keyword>